<dbReference type="Gramene" id="PSS19652">
    <property type="protein sequence ID" value="PSS19652"/>
    <property type="gene ID" value="CEY00_Acc11075"/>
</dbReference>
<dbReference type="PROSITE" id="PS50067">
    <property type="entry name" value="KINESIN_MOTOR_2"/>
    <property type="match status" value="1"/>
</dbReference>
<name>A0A2R6R324_ACTCC</name>
<dbReference type="InterPro" id="IPR027417">
    <property type="entry name" value="P-loop_NTPase"/>
</dbReference>
<evidence type="ECO:0000313" key="5">
    <source>
        <dbReference type="EMBL" id="PSS19652.1"/>
    </source>
</evidence>
<feature type="domain" description="Kinesin motor" evidence="4">
    <location>
        <begin position="1"/>
        <end position="41"/>
    </location>
</feature>
<dbReference type="GO" id="GO:0015630">
    <property type="term" value="C:microtubule cytoskeleton"/>
    <property type="evidence" value="ECO:0007669"/>
    <property type="project" value="TreeGrafter"/>
</dbReference>
<organism evidence="5 6">
    <name type="scientific">Actinidia chinensis var. chinensis</name>
    <name type="common">Chinese soft-hair kiwi</name>
    <dbReference type="NCBI Taxonomy" id="1590841"/>
    <lineage>
        <taxon>Eukaryota</taxon>
        <taxon>Viridiplantae</taxon>
        <taxon>Streptophyta</taxon>
        <taxon>Embryophyta</taxon>
        <taxon>Tracheophyta</taxon>
        <taxon>Spermatophyta</taxon>
        <taxon>Magnoliopsida</taxon>
        <taxon>eudicotyledons</taxon>
        <taxon>Gunneridae</taxon>
        <taxon>Pentapetalae</taxon>
        <taxon>asterids</taxon>
        <taxon>Ericales</taxon>
        <taxon>Actinidiaceae</taxon>
        <taxon>Actinidia</taxon>
    </lineage>
</organism>
<feature type="coiled-coil region" evidence="3">
    <location>
        <begin position="58"/>
        <end position="120"/>
    </location>
</feature>
<dbReference type="GO" id="GO:0008017">
    <property type="term" value="F:microtubule binding"/>
    <property type="evidence" value="ECO:0007669"/>
    <property type="project" value="InterPro"/>
</dbReference>
<dbReference type="STRING" id="1590841.A0A2R6R324"/>
<evidence type="ECO:0000313" key="6">
    <source>
        <dbReference type="Proteomes" id="UP000241394"/>
    </source>
</evidence>
<keyword evidence="6" id="KW-1185">Reference proteome</keyword>
<dbReference type="InParanoid" id="A0A2R6R324"/>
<reference evidence="6" key="2">
    <citation type="journal article" date="2018" name="BMC Genomics">
        <title>A manually annotated Actinidia chinensis var. chinensis (kiwifruit) genome highlights the challenges associated with draft genomes and gene prediction in plants.</title>
        <authorList>
            <person name="Pilkington S.M."/>
            <person name="Crowhurst R."/>
            <person name="Hilario E."/>
            <person name="Nardozza S."/>
            <person name="Fraser L."/>
            <person name="Peng Y."/>
            <person name="Gunaseelan K."/>
            <person name="Simpson R."/>
            <person name="Tahir J."/>
            <person name="Deroles S.C."/>
            <person name="Templeton K."/>
            <person name="Luo Z."/>
            <person name="Davy M."/>
            <person name="Cheng C."/>
            <person name="McNeilage M."/>
            <person name="Scaglione D."/>
            <person name="Liu Y."/>
            <person name="Zhang Q."/>
            <person name="Datson P."/>
            <person name="De Silva N."/>
            <person name="Gardiner S.E."/>
            <person name="Bassett H."/>
            <person name="Chagne D."/>
            <person name="McCallum J."/>
            <person name="Dzierzon H."/>
            <person name="Deng C."/>
            <person name="Wang Y.Y."/>
            <person name="Barron L."/>
            <person name="Manako K."/>
            <person name="Bowen J."/>
            <person name="Foster T.M."/>
            <person name="Erridge Z.A."/>
            <person name="Tiffin H."/>
            <person name="Waite C.N."/>
            <person name="Davies K.M."/>
            <person name="Grierson E.P."/>
            <person name="Laing W.A."/>
            <person name="Kirk R."/>
            <person name="Chen X."/>
            <person name="Wood M."/>
            <person name="Montefiori M."/>
            <person name="Brummell D.A."/>
            <person name="Schwinn K.E."/>
            <person name="Catanach A."/>
            <person name="Fullerton C."/>
            <person name="Li D."/>
            <person name="Meiyalaghan S."/>
            <person name="Nieuwenhuizen N."/>
            <person name="Read N."/>
            <person name="Prakash R."/>
            <person name="Hunter D."/>
            <person name="Zhang H."/>
            <person name="McKenzie M."/>
            <person name="Knabel M."/>
            <person name="Harris A."/>
            <person name="Allan A.C."/>
            <person name="Gleave A."/>
            <person name="Chen A."/>
            <person name="Janssen B.J."/>
            <person name="Plunkett B."/>
            <person name="Ampomah-Dwamena C."/>
            <person name="Voogd C."/>
            <person name="Leif D."/>
            <person name="Lafferty D."/>
            <person name="Souleyre E.J.F."/>
            <person name="Varkonyi-Gasic E."/>
            <person name="Gambi F."/>
            <person name="Hanley J."/>
            <person name="Yao J.L."/>
            <person name="Cheung J."/>
            <person name="David K.M."/>
            <person name="Warren B."/>
            <person name="Marsh K."/>
            <person name="Snowden K.C."/>
            <person name="Lin-Wang K."/>
            <person name="Brian L."/>
            <person name="Martinez-Sanchez M."/>
            <person name="Wang M."/>
            <person name="Ileperuma N."/>
            <person name="Macnee N."/>
            <person name="Campin R."/>
            <person name="McAtee P."/>
            <person name="Drummond R.S.M."/>
            <person name="Espley R.V."/>
            <person name="Ireland H.S."/>
            <person name="Wu R."/>
            <person name="Atkinson R.G."/>
            <person name="Karunairetnam S."/>
            <person name="Bulley S."/>
            <person name="Chunkath S."/>
            <person name="Hanley Z."/>
            <person name="Storey R."/>
            <person name="Thrimawithana A.H."/>
            <person name="Thomson S."/>
            <person name="David C."/>
            <person name="Testolin R."/>
            <person name="Huang H."/>
            <person name="Hellens R.P."/>
            <person name="Schaffer R.J."/>
        </authorList>
    </citation>
    <scope>NUCLEOTIDE SEQUENCE [LARGE SCALE GENOMIC DNA]</scope>
    <source>
        <strain evidence="6">cv. Red5</strain>
    </source>
</reference>
<dbReference type="GO" id="GO:0003777">
    <property type="term" value="F:microtubule motor activity"/>
    <property type="evidence" value="ECO:0007669"/>
    <property type="project" value="InterPro"/>
</dbReference>
<evidence type="ECO:0000259" key="4">
    <source>
        <dbReference type="PROSITE" id="PS50067"/>
    </source>
</evidence>
<evidence type="ECO:0000256" key="3">
    <source>
        <dbReference type="SAM" id="Coils"/>
    </source>
</evidence>
<sequence length="250" mass="28031">MLQSSLGGDCKTLMFVQISPNAADLGETLCSLNFASRVRGIEHGPTRKQADPTELFKLKQLAKKAKHDEKEMKKLQYSLQSLQLRLAAREHICKSFQEKVRDLENQLTEERKIRQKQETRALAVVSAQSPALSALNQAHKSLAEKKPPLIPSKLRLPLHGITIFLPPPSPLPPYRTRTSSILPVSTDNKENLSKMMMSTTKPNKRALKARRGSFVVKPPPPPTNQVLQPKRRASFATFLPETKLIQDNST</sequence>
<keyword evidence="1" id="KW-0505">Motor protein</keyword>
<comment type="similarity">
    <text evidence="2">Belongs to the TRAFAC class myosin-kinesin ATPase superfamily. Kinesin family.</text>
</comment>
<dbReference type="OrthoDB" id="1735834at2759"/>
<dbReference type="InterPro" id="IPR001752">
    <property type="entry name" value="Kinesin_motor_dom"/>
</dbReference>
<dbReference type="Proteomes" id="UP000241394">
    <property type="component" value="Chromosome LG10"/>
</dbReference>
<comment type="caution">
    <text evidence="2">Lacks conserved residue(s) required for the propagation of feature annotation.</text>
</comment>
<proteinExistence type="inferred from homology"/>
<dbReference type="PANTHER" id="PTHR47972">
    <property type="entry name" value="KINESIN-LIKE PROTEIN KLP-3"/>
    <property type="match status" value="1"/>
</dbReference>
<dbReference type="InterPro" id="IPR027640">
    <property type="entry name" value="Kinesin-like_fam"/>
</dbReference>
<evidence type="ECO:0000256" key="1">
    <source>
        <dbReference type="ARBA" id="ARBA00023175"/>
    </source>
</evidence>
<dbReference type="Pfam" id="PF00225">
    <property type="entry name" value="Kinesin"/>
    <property type="match status" value="1"/>
</dbReference>
<comment type="caution">
    <text evidence="5">The sequence shown here is derived from an EMBL/GenBank/DDBJ whole genome shotgun (WGS) entry which is preliminary data.</text>
</comment>
<dbReference type="EMBL" id="NKQK01000010">
    <property type="protein sequence ID" value="PSS19652.1"/>
    <property type="molecule type" value="Genomic_DNA"/>
</dbReference>
<reference evidence="5 6" key="1">
    <citation type="submission" date="2017-07" db="EMBL/GenBank/DDBJ databases">
        <title>An improved, manually edited Actinidia chinensis var. chinensis (kiwifruit) genome highlights the challenges associated with draft genomes and gene prediction in plants.</title>
        <authorList>
            <person name="Pilkington S."/>
            <person name="Crowhurst R."/>
            <person name="Hilario E."/>
            <person name="Nardozza S."/>
            <person name="Fraser L."/>
            <person name="Peng Y."/>
            <person name="Gunaseelan K."/>
            <person name="Simpson R."/>
            <person name="Tahir J."/>
            <person name="Deroles S."/>
            <person name="Templeton K."/>
            <person name="Luo Z."/>
            <person name="Davy M."/>
            <person name="Cheng C."/>
            <person name="Mcneilage M."/>
            <person name="Scaglione D."/>
            <person name="Liu Y."/>
            <person name="Zhang Q."/>
            <person name="Datson P."/>
            <person name="De Silva N."/>
            <person name="Gardiner S."/>
            <person name="Bassett H."/>
            <person name="Chagne D."/>
            <person name="Mccallum J."/>
            <person name="Dzierzon H."/>
            <person name="Deng C."/>
            <person name="Wang Y.-Y."/>
            <person name="Barron N."/>
            <person name="Manako K."/>
            <person name="Bowen J."/>
            <person name="Foster T."/>
            <person name="Erridge Z."/>
            <person name="Tiffin H."/>
            <person name="Waite C."/>
            <person name="Davies K."/>
            <person name="Grierson E."/>
            <person name="Laing W."/>
            <person name="Kirk R."/>
            <person name="Chen X."/>
            <person name="Wood M."/>
            <person name="Montefiori M."/>
            <person name="Brummell D."/>
            <person name="Schwinn K."/>
            <person name="Catanach A."/>
            <person name="Fullerton C."/>
            <person name="Li D."/>
            <person name="Meiyalaghan S."/>
            <person name="Nieuwenhuizen N."/>
            <person name="Read N."/>
            <person name="Prakash R."/>
            <person name="Hunter D."/>
            <person name="Zhang H."/>
            <person name="Mckenzie M."/>
            <person name="Knabel M."/>
            <person name="Harris A."/>
            <person name="Allan A."/>
            <person name="Chen A."/>
            <person name="Janssen B."/>
            <person name="Plunkett B."/>
            <person name="Dwamena C."/>
            <person name="Voogd C."/>
            <person name="Leif D."/>
            <person name="Lafferty D."/>
            <person name="Souleyre E."/>
            <person name="Varkonyi-Gasic E."/>
            <person name="Gambi F."/>
            <person name="Hanley J."/>
            <person name="Yao J.-L."/>
            <person name="Cheung J."/>
            <person name="David K."/>
            <person name="Warren B."/>
            <person name="Marsh K."/>
            <person name="Snowden K."/>
            <person name="Lin-Wang K."/>
            <person name="Brian L."/>
            <person name="Martinez-Sanchez M."/>
            <person name="Wang M."/>
            <person name="Ileperuma N."/>
            <person name="Macnee N."/>
            <person name="Campin R."/>
            <person name="Mcatee P."/>
            <person name="Drummond R."/>
            <person name="Espley R."/>
            <person name="Ireland H."/>
            <person name="Wu R."/>
            <person name="Atkinson R."/>
            <person name="Karunairetnam S."/>
            <person name="Bulley S."/>
            <person name="Chunkath S."/>
            <person name="Hanley Z."/>
            <person name="Storey R."/>
            <person name="Thrimawithana A."/>
            <person name="Thomson S."/>
            <person name="David C."/>
            <person name="Testolin R."/>
        </authorList>
    </citation>
    <scope>NUCLEOTIDE SEQUENCE [LARGE SCALE GENOMIC DNA]</scope>
    <source>
        <strain evidence="6">cv. Red5</strain>
        <tissue evidence="5">Young leaf</tissue>
    </source>
</reference>
<dbReference type="AlphaFoldDB" id="A0A2R6R324"/>
<accession>A0A2R6R324</accession>
<dbReference type="GO" id="GO:0007018">
    <property type="term" value="P:microtubule-based movement"/>
    <property type="evidence" value="ECO:0007669"/>
    <property type="project" value="InterPro"/>
</dbReference>
<dbReference type="SUPFAM" id="SSF52540">
    <property type="entry name" value="P-loop containing nucleoside triphosphate hydrolases"/>
    <property type="match status" value="1"/>
</dbReference>
<protein>
    <submittedName>
        <fullName evidence="5">Kinesin-like protein</fullName>
    </submittedName>
</protein>
<dbReference type="GO" id="GO:0005524">
    <property type="term" value="F:ATP binding"/>
    <property type="evidence" value="ECO:0007669"/>
    <property type="project" value="InterPro"/>
</dbReference>
<dbReference type="PANTHER" id="PTHR47972:SF2">
    <property type="entry name" value="KINESIN-LIKE PROTEIN KIN-14S"/>
    <property type="match status" value="1"/>
</dbReference>
<dbReference type="OMA" id="NIETTSM"/>
<evidence type="ECO:0000256" key="2">
    <source>
        <dbReference type="PROSITE-ProRule" id="PRU00283"/>
    </source>
</evidence>
<dbReference type="Gene3D" id="1.20.58.1980">
    <property type="match status" value="1"/>
</dbReference>
<gene>
    <name evidence="5" type="ORF">CEY00_Acc11075</name>
</gene>
<keyword evidence="3" id="KW-0175">Coiled coil</keyword>